<proteinExistence type="predicted"/>
<sequence length="245" mass="28630">MSHFLPVSKGFNPRKSHPFSSNRFKRRCPSQYFYIPIECPLGRNCEDGLCPLSHTKLEVIFHPVLHRTKRCGMAVLNICVFSQRCAFFHNSRERISSHLVWLNWHRHWSLWDTDPESFSQRFNVDLDISNKFFIMLQNRIQLHYILNKQENSLNSEGNFEGGDSQCPSYANENVVYPDGDDKKMMNLEKQLDAILELCTTPETSASSLTPEIKQYLQLTPYNSEMQNANHSAFEFYNDNLNQIIN</sequence>
<accession>Q4N7C6</accession>
<keyword evidence="2" id="KW-1185">Reference proteome</keyword>
<dbReference type="VEuPathDB" id="PiroplasmaDB:TpMuguga_01g00894"/>
<protein>
    <recommendedName>
        <fullName evidence="3">C3H1-type domain-containing protein</fullName>
    </recommendedName>
</protein>
<dbReference type="AlphaFoldDB" id="Q4N7C6"/>
<dbReference type="GeneID" id="3503281"/>
<evidence type="ECO:0000313" key="2">
    <source>
        <dbReference type="Proteomes" id="UP000001949"/>
    </source>
</evidence>
<evidence type="ECO:0008006" key="3">
    <source>
        <dbReference type="Google" id="ProtNLM"/>
    </source>
</evidence>
<name>Q4N7C6_THEPA</name>
<dbReference type="RefSeq" id="XP_766415.1">
    <property type="nucleotide sequence ID" value="XM_761322.1"/>
</dbReference>
<dbReference type="Proteomes" id="UP000001949">
    <property type="component" value="Unassembled WGS sequence"/>
</dbReference>
<comment type="caution">
    <text evidence="1">The sequence shown here is derived from an EMBL/GenBank/DDBJ whole genome shotgun (WGS) entry which is preliminary data.</text>
</comment>
<organism evidence="1 2">
    <name type="scientific">Theileria parva</name>
    <name type="common">East coast fever infection agent</name>
    <dbReference type="NCBI Taxonomy" id="5875"/>
    <lineage>
        <taxon>Eukaryota</taxon>
        <taxon>Sar</taxon>
        <taxon>Alveolata</taxon>
        <taxon>Apicomplexa</taxon>
        <taxon>Aconoidasida</taxon>
        <taxon>Piroplasmida</taxon>
        <taxon>Theileriidae</taxon>
        <taxon>Theileria</taxon>
    </lineage>
</organism>
<dbReference type="InParanoid" id="Q4N7C6"/>
<evidence type="ECO:0000313" key="1">
    <source>
        <dbReference type="EMBL" id="EAN34132.1"/>
    </source>
</evidence>
<dbReference type="KEGG" id="tpv:TP01_0894"/>
<gene>
    <name evidence="1" type="ordered locus">TP01_0894</name>
</gene>
<dbReference type="OMA" id="MAVLNIC"/>
<dbReference type="EMBL" id="AAGK01000001">
    <property type="protein sequence ID" value="EAN34132.1"/>
    <property type="molecule type" value="Genomic_DNA"/>
</dbReference>
<dbReference type="eggNOG" id="ENOG502S9ZH">
    <property type="taxonomic scope" value="Eukaryota"/>
</dbReference>
<reference evidence="1 2" key="1">
    <citation type="journal article" date="2005" name="Science">
        <title>Genome sequence of Theileria parva, a bovine pathogen that transforms lymphocytes.</title>
        <authorList>
            <person name="Gardner M.J."/>
            <person name="Bishop R."/>
            <person name="Shah T."/>
            <person name="de Villiers E.P."/>
            <person name="Carlton J.M."/>
            <person name="Hall N."/>
            <person name="Ren Q."/>
            <person name="Paulsen I.T."/>
            <person name="Pain A."/>
            <person name="Berriman M."/>
            <person name="Wilson R.J.M."/>
            <person name="Sato S."/>
            <person name="Ralph S.A."/>
            <person name="Mann D.J."/>
            <person name="Xiong Z."/>
            <person name="Shallom S.J."/>
            <person name="Weidman J."/>
            <person name="Jiang L."/>
            <person name="Lynn J."/>
            <person name="Weaver B."/>
            <person name="Shoaibi A."/>
            <person name="Domingo A.R."/>
            <person name="Wasawo D."/>
            <person name="Crabtree J."/>
            <person name="Wortman J.R."/>
            <person name="Haas B."/>
            <person name="Angiuoli S.V."/>
            <person name="Creasy T.H."/>
            <person name="Lu C."/>
            <person name="Suh B."/>
            <person name="Silva J.C."/>
            <person name="Utterback T.R."/>
            <person name="Feldblyum T.V."/>
            <person name="Pertea M."/>
            <person name="Allen J."/>
            <person name="Nierman W.C."/>
            <person name="Taracha E.L.N."/>
            <person name="Salzberg S.L."/>
            <person name="White O.R."/>
            <person name="Fitzhugh H.A."/>
            <person name="Morzaria S."/>
            <person name="Venter J.C."/>
            <person name="Fraser C.M."/>
            <person name="Nene V."/>
        </authorList>
    </citation>
    <scope>NUCLEOTIDE SEQUENCE [LARGE SCALE GENOMIC DNA]</scope>
    <source>
        <strain evidence="1 2">Muguga</strain>
    </source>
</reference>